<comment type="function">
    <text evidence="16">E3 ubiquitin-protein ligase. Component of the ribosome quality control complex (RQC), a ribosome-associated complex that mediates ubiquitination and extraction of incompletely synthesized nascent chains for proteasomal degradation.</text>
</comment>
<dbReference type="InterPro" id="IPR039795">
    <property type="entry name" value="LTN1/Rkr1"/>
</dbReference>
<dbReference type="InterPro" id="IPR016024">
    <property type="entry name" value="ARM-type_fold"/>
</dbReference>
<dbReference type="SMR" id="A0A444RNK0"/>
<dbReference type="InterPro" id="IPR057030">
    <property type="entry name" value="TPR_Rkr-1"/>
</dbReference>
<dbReference type="SUPFAM" id="SSF48371">
    <property type="entry name" value="ARM repeat"/>
    <property type="match status" value="1"/>
</dbReference>
<evidence type="ECO:0000256" key="2">
    <source>
        <dbReference type="ARBA" id="ARBA00004514"/>
    </source>
</evidence>
<dbReference type="GO" id="GO:0008270">
    <property type="term" value="F:zinc ion binding"/>
    <property type="evidence" value="ECO:0007669"/>
    <property type="project" value="UniProtKB-KW"/>
</dbReference>
<dbReference type="GO" id="GO:0043023">
    <property type="term" value="F:ribosomal large subunit binding"/>
    <property type="evidence" value="ECO:0007669"/>
    <property type="project" value="TreeGrafter"/>
</dbReference>
<evidence type="ECO:0000256" key="1">
    <source>
        <dbReference type="ARBA" id="ARBA00000900"/>
    </source>
</evidence>
<evidence type="ECO:0000256" key="10">
    <source>
        <dbReference type="ARBA" id="ARBA00022737"/>
    </source>
</evidence>
<dbReference type="PANTHER" id="PTHR12389:SF0">
    <property type="entry name" value="E3 UBIQUITIN-PROTEIN LIGASE LISTERIN"/>
    <property type="match status" value="1"/>
</dbReference>
<dbReference type="CDD" id="cd16491">
    <property type="entry name" value="RING-CH-C4HC3_LTN1"/>
    <property type="match status" value="1"/>
</dbReference>
<comment type="similarity">
    <text evidence="4 16">Belongs to the LTN1 family.</text>
</comment>
<keyword evidence="7" id="KW-0963">Cytoplasm</keyword>
<dbReference type="Pfam" id="PF23009">
    <property type="entry name" value="UBC_like"/>
    <property type="match status" value="1"/>
</dbReference>
<evidence type="ECO:0000256" key="5">
    <source>
        <dbReference type="ARBA" id="ARBA00012483"/>
    </source>
</evidence>
<dbReference type="Pfam" id="PF23280">
    <property type="entry name" value="TPR_26"/>
    <property type="match status" value="1"/>
</dbReference>
<dbReference type="InterPro" id="IPR054477">
    <property type="entry name" value="LTN1_E3_ligase_6th"/>
</dbReference>
<dbReference type="InterPro" id="IPR054478">
    <property type="entry name" value="LTN1_UBC"/>
</dbReference>
<evidence type="ECO:0000256" key="17">
    <source>
        <dbReference type="SAM" id="MobiDB-lite"/>
    </source>
</evidence>
<dbReference type="EMBL" id="RSDZ01000124">
    <property type="protein sequence ID" value="RXG42644.1"/>
    <property type="molecule type" value="Genomic_DNA"/>
</dbReference>
<comment type="pathway">
    <text evidence="3 16">Protein modification; protein ubiquitination.</text>
</comment>
<evidence type="ECO:0000256" key="8">
    <source>
        <dbReference type="ARBA" id="ARBA00022679"/>
    </source>
</evidence>
<dbReference type="GO" id="GO:0005829">
    <property type="term" value="C:cytosol"/>
    <property type="evidence" value="ECO:0007669"/>
    <property type="project" value="UniProtKB-SubCell"/>
</dbReference>
<accession>A0A444RNK0</accession>
<dbReference type="SUPFAM" id="SSF57850">
    <property type="entry name" value="RING/U-box"/>
    <property type="match status" value="1"/>
</dbReference>
<evidence type="ECO:0000256" key="3">
    <source>
        <dbReference type="ARBA" id="ARBA00004906"/>
    </source>
</evidence>
<sequence>MSRAQGRSSRFPGASAFSSSSHPGTSGFGGFSSTQAGSGLSYLTEPLDFSSISDANVGVAFKNLLKKDATTKTKALEELVAYVRAHPHEQHGGPEEAILEAWVQVYPRISIDNARRARELSHTLQFELMKSARKRMEKRVPKVVGTWLAGTTDKDRAVANAASQGLSSLLTNIDKVLAFWKKCQHQILTYSAEAIRETKDTLSDERSTTADDAEAKYFRVVNSSLSLVLELLQKLEQADLDAEADSYDIFFSEDVVWKSATFADSAVRKVTCELLWTCLEKRHDSVASQVSRLKKIFVTEGLKSNQTGSAVEYVRVLTRLTQKFPEVWSSSSDKKTPISRLQIFLEKGSQGSSVKFWGYLEQLLAVLPTEQLTHESASDILGSLRVGIASRGEPRINAPPAWTCYVRAARHFLTLLPPDGPQSQFLLDHIFPLISHYLKPTTETTGWHVGGKPGTPVLVEAFGITVDRHLEGAQTEIADAWQRLSSELCSKISSSLPEVSKDYEKSQDAVAQEGDRWFLLVGQIHAKIPAAHPKAQVLDGPSKDIVFRAIELLANRNLKPYGAASVLHSVGRHASFIWEDKFVLTAFEKFLLEQGRDHMDLILASRSRKDLVACVSGLGASQNQHAAFSTIWKTWVDTLILQQEKPAALEAIGSLATSQGGITFASSHAGYQDLLAAKASQSLQGSTDAWSFLEEAFSKETVTDRVSESIVQEALTLLGRDKQHTDNAVRALEMIASRNPAQLSRDDTTHMVLITSLLGLAELDDSTISSRANTLRSLIDKPSGGKQAAVAIIRRNLEDANHQSLGIETICDQAIQAAEGGDVAIKDLLPNTTVWMQELRPFLQSDVDPSLAITSNIAGAQFLVQPEDSDEQKRIRRDREGRSIPARMALYTAQLLASQINLQGLLEKSDAKILLLLAVSIQLTSDQITLQDTHKLWASLAYKDSLPSAESLVSTSRTAINELAEKATGWSHGTSAGTTELVNGLVELMATKTRDLTPLGLYNARALNDLIGTLTDHHGPPSSVDDVLVKFDAVKASPTTILGAVALLDGFGEVLQSSKLVNTLCNRLISDAAGLSAQSEKTLPTLVLLNTCTRVFGVGEIPVANNRLVFAIRQITSWLDDPVGLTPALSTEICRALHMLLPSIKDVYGPHWERTIEFCTTLWSKAASDDLEDAIPYIHASLRLMNTLESISEPNDDLVDAIQEAAENKSRALLTLLEMPREKSTQPLEIIDGLICRQVEKIPLKHVADLSDLYGLVSSESRDIQTAAFSVLHRSLPAKQEQLSIDVLLEKSDARLPDELLSLLLEAPTLEKYSDEVLAQFPTAIRSYLLTWCLVFDAYSTASLKVRNDYTEHLKTENYVGPLMEFTFDVLGHSAAHALNLDREGLTIEQIRSYDLKVADSEPEEKNLHWLLVHLYYLTLKYIPGLFRAWYIECRSKQTKIAVEAWMIKYFSPLIISEVLDEVAVWASSQEAPAADENELVVKVSPTAKEITAGYEVDESLASIAIRVPAGYPLEGVNVVGLNRVAVNERKWQSWLMTTQGVITFSNGSIIDGLTTFRRNIVGALKGQSECAICYSIISTDKKMPDKKCSTCKNLFHRTCLYKWFQSSNQNTCPLCRNPIDYLGSDVKTRRAAAA</sequence>
<comment type="function">
    <text evidence="14">E3 ubiquitin-protein ligase component of the ribosome quality control complex (RQC), a ribosome-associated complex that mediates ubiquitination and extraction of incompletely synthesized nascent chains for proteasomal degradation. Mediates ubiquitination of proteins derived from mRNAs lacking stop codons (non-stop proteins) and other translation arrest products induced by poly-lysine sequences and tandem rare codons. Ubiquitination leads to CDC48 recruitment for extraction and degradation of the incomplete translation product. May indirectly play a role in chromatin function and transcription.</text>
</comment>
<evidence type="ECO:0000259" key="18">
    <source>
        <dbReference type="PROSITE" id="PS50089"/>
    </source>
</evidence>
<keyword evidence="10" id="KW-0677">Repeat</keyword>
<feature type="compositionally biased region" description="Low complexity" evidence="17">
    <location>
        <begin position="7"/>
        <end position="30"/>
    </location>
</feature>
<dbReference type="GO" id="GO:0072344">
    <property type="term" value="P:rescue of stalled ribosome"/>
    <property type="evidence" value="ECO:0007669"/>
    <property type="project" value="UniProtKB-UniRule"/>
</dbReference>
<comment type="subunit">
    <text evidence="16">Component of the ribosome quality control complex (RQC).</text>
</comment>
<dbReference type="Pfam" id="PF22999">
    <property type="entry name" value="LTN1_E3_ligase_6th"/>
    <property type="match status" value="1"/>
</dbReference>
<feature type="region of interest" description="Disordered" evidence="17">
    <location>
        <begin position="1"/>
        <end position="30"/>
    </location>
</feature>
<dbReference type="PROSITE" id="PS50089">
    <property type="entry name" value="ZF_RING_2"/>
    <property type="match status" value="1"/>
</dbReference>
<dbReference type="GO" id="GO:1990112">
    <property type="term" value="C:RQC complex"/>
    <property type="evidence" value="ECO:0007669"/>
    <property type="project" value="UniProtKB-UniRule"/>
</dbReference>
<dbReference type="Pfam" id="PF13639">
    <property type="entry name" value="zf-RING_2"/>
    <property type="match status" value="1"/>
</dbReference>
<protein>
    <recommendedName>
        <fullName evidence="6 16">E3 ubiquitin-protein ligase listerin</fullName>
        <ecNumber evidence="5 16">2.3.2.27</ecNumber>
    </recommendedName>
    <alternativeName>
        <fullName evidence="16">RING-type E3 ubiquitin transferase listerin</fullName>
    </alternativeName>
</protein>
<evidence type="ECO:0000256" key="12">
    <source>
        <dbReference type="ARBA" id="ARBA00022786"/>
    </source>
</evidence>
<comment type="subcellular location">
    <subcellularLocation>
        <location evidence="2">Cytoplasm</location>
        <location evidence="2">Cytosol</location>
    </subcellularLocation>
</comment>
<comment type="caution">
    <text evidence="19">The sequence shown here is derived from an EMBL/GenBank/DDBJ whole genome shotgun (WGS) entry which is preliminary data.</text>
</comment>
<evidence type="ECO:0000256" key="9">
    <source>
        <dbReference type="ARBA" id="ARBA00022723"/>
    </source>
</evidence>
<dbReference type="Proteomes" id="UP000288725">
    <property type="component" value="Chromosome 2"/>
</dbReference>
<keyword evidence="9 16" id="KW-0479">Metal-binding</keyword>
<dbReference type="InterPro" id="IPR013083">
    <property type="entry name" value="Znf_RING/FYVE/PHD"/>
</dbReference>
<dbReference type="InterPro" id="IPR039804">
    <property type="entry name" value="RING-CH-C4HC3_LTN1"/>
</dbReference>
<feature type="domain" description="RING-type" evidence="18">
    <location>
        <begin position="1571"/>
        <end position="1617"/>
    </location>
</feature>
<organism evidence="19 20">
    <name type="scientific">Verticillium dahliae</name>
    <name type="common">Verticillium wilt</name>
    <dbReference type="NCBI Taxonomy" id="27337"/>
    <lineage>
        <taxon>Eukaryota</taxon>
        <taxon>Fungi</taxon>
        <taxon>Dikarya</taxon>
        <taxon>Ascomycota</taxon>
        <taxon>Pezizomycotina</taxon>
        <taxon>Sordariomycetes</taxon>
        <taxon>Hypocreomycetidae</taxon>
        <taxon>Glomerellales</taxon>
        <taxon>Plectosphaerellaceae</taxon>
        <taxon>Verticillium</taxon>
    </lineage>
</organism>
<dbReference type="SMART" id="SM01197">
    <property type="entry name" value="FANCL_C"/>
    <property type="match status" value="1"/>
</dbReference>
<proteinExistence type="inferred from homology"/>
<evidence type="ECO:0000256" key="16">
    <source>
        <dbReference type="RuleBase" id="RU367090"/>
    </source>
</evidence>
<name>A0A444RNK0_VERDA</name>
<evidence type="ECO:0000313" key="20">
    <source>
        <dbReference type="Proteomes" id="UP000288725"/>
    </source>
</evidence>
<evidence type="ECO:0000313" key="19">
    <source>
        <dbReference type="EMBL" id="RXG42644.1"/>
    </source>
</evidence>
<dbReference type="EC" id="2.3.2.27" evidence="5 16"/>
<dbReference type="GO" id="GO:0061630">
    <property type="term" value="F:ubiquitin protein ligase activity"/>
    <property type="evidence" value="ECO:0007669"/>
    <property type="project" value="UniProtKB-UniRule"/>
</dbReference>
<dbReference type="GO" id="GO:0016567">
    <property type="term" value="P:protein ubiquitination"/>
    <property type="evidence" value="ECO:0007669"/>
    <property type="project" value="UniProtKB-UniPathway"/>
</dbReference>
<keyword evidence="11 15" id="KW-0863">Zinc-finger</keyword>
<dbReference type="FunFam" id="3.30.40.10:FF:000038">
    <property type="entry name" value="E3 ubiquitin-protein ligase listerin"/>
    <property type="match status" value="1"/>
</dbReference>
<keyword evidence="12 16" id="KW-0833">Ubl conjugation pathway</keyword>
<gene>
    <name evidence="19" type="ORF">VDGE_00720</name>
</gene>
<dbReference type="PANTHER" id="PTHR12389">
    <property type="entry name" value="ZINC FINGER PROTEIN 294"/>
    <property type="match status" value="1"/>
</dbReference>
<dbReference type="InterPro" id="IPR054476">
    <property type="entry name" value="Ltn1_N"/>
</dbReference>
<dbReference type="SMART" id="SM00184">
    <property type="entry name" value="RING"/>
    <property type="match status" value="1"/>
</dbReference>
<evidence type="ECO:0000256" key="11">
    <source>
        <dbReference type="ARBA" id="ARBA00022771"/>
    </source>
</evidence>
<dbReference type="Gene3D" id="3.30.40.10">
    <property type="entry name" value="Zinc/RING finger domain, C3HC4 (zinc finger)"/>
    <property type="match status" value="1"/>
</dbReference>
<keyword evidence="8 16" id="KW-0808">Transferase</keyword>
<dbReference type="GO" id="GO:1990116">
    <property type="term" value="P:ribosome-associated ubiquitin-dependent protein catabolic process"/>
    <property type="evidence" value="ECO:0007669"/>
    <property type="project" value="UniProtKB-UniRule"/>
</dbReference>
<keyword evidence="13 16" id="KW-0862">Zinc</keyword>
<dbReference type="Pfam" id="PF22958">
    <property type="entry name" value="Ltn1_1st"/>
    <property type="match status" value="1"/>
</dbReference>
<reference evidence="19 20" key="1">
    <citation type="submission" date="2018-12" db="EMBL/GenBank/DDBJ databases">
        <title>Genome of Verticillium dahliae isolate Getta Getta.</title>
        <authorList>
            <person name="Gardiner D.M."/>
        </authorList>
    </citation>
    <scope>NUCLEOTIDE SEQUENCE [LARGE SCALE GENOMIC DNA]</scope>
    <source>
        <strain evidence="19 20">Getta Getta</strain>
    </source>
</reference>
<evidence type="ECO:0000256" key="6">
    <source>
        <dbReference type="ARBA" id="ARBA00017157"/>
    </source>
</evidence>
<comment type="catalytic activity">
    <reaction evidence="1 16">
        <text>S-ubiquitinyl-[E2 ubiquitin-conjugating enzyme]-L-cysteine + [acceptor protein]-L-lysine = [E2 ubiquitin-conjugating enzyme]-L-cysteine + N(6)-ubiquitinyl-[acceptor protein]-L-lysine.</text>
        <dbReference type="EC" id="2.3.2.27"/>
    </reaction>
</comment>
<dbReference type="InterPro" id="IPR001841">
    <property type="entry name" value="Znf_RING"/>
</dbReference>
<evidence type="ECO:0000256" key="14">
    <source>
        <dbReference type="ARBA" id="ARBA00055150"/>
    </source>
</evidence>
<evidence type="ECO:0000256" key="4">
    <source>
        <dbReference type="ARBA" id="ARBA00007997"/>
    </source>
</evidence>
<dbReference type="UniPathway" id="UPA00143"/>
<evidence type="ECO:0000256" key="13">
    <source>
        <dbReference type="ARBA" id="ARBA00022833"/>
    </source>
</evidence>
<evidence type="ECO:0000256" key="7">
    <source>
        <dbReference type="ARBA" id="ARBA00022490"/>
    </source>
</evidence>
<evidence type="ECO:0000256" key="15">
    <source>
        <dbReference type="PROSITE-ProRule" id="PRU00175"/>
    </source>
</evidence>